<name>A0AA38MD69_9CUCU</name>
<accession>A0AA38MD69</accession>
<keyword evidence="2" id="KW-1185">Reference proteome</keyword>
<dbReference type="EMBL" id="JALNTZ010000005">
    <property type="protein sequence ID" value="KAJ3651938.1"/>
    <property type="molecule type" value="Genomic_DNA"/>
</dbReference>
<dbReference type="Proteomes" id="UP001168821">
    <property type="component" value="Unassembled WGS sequence"/>
</dbReference>
<dbReference type="PRINTS" id="PR01345">
    <property type="entry name" value="CERVTRCPTASE"/>
</dbReference>
<evidence type="ECO:0000313" key="2">
    <source>
        <dbReference type="Proteomes" id="UP001168821"/>
    </source>
</evidence>
<evidence type="ECO:0008006" key="3">
    <source>
        <dbReference type="Google" id="ProtNLM"/>
    </source>
</evidence>
<reference evidence="1" key="1">
    <citation type="journal article" date="2023" name="G3 (Bethesda)">
        <title>Whole genome assemblies of Zophobas morio and Tenebrio molitor.</title>
        <authorList>
            <person name="Kaur S."/>
            <person name="Stinson S.A."/>
            <person name="diCenzo G.C."/>
        </authorList>
    </citation>
    <scope>NUCLEOTIDE SEQUENCE</scope>
    <source>
        <strain evidence="1">QUZm001</strain>
    </source>
</reference>
<gene>
    <name evidence="1" type="ORF">Zmor_017942</name>
</gene>
<sequence length="169" mass="19583">MVYLLSKVFDSTNITIAVKLYKTYVRPIIEFGNSVWTPVLQKDVTLLENVQRRATRLPFGRNRPGYLDRLSMMKLPTLAERRVRGDVIATFQALTNVNSPIKHLFSLNTDTRSRGHNFKLLNGKFHSTIRQYFITNRVFDAWNSLPAEVVQSETLLVFKANSYCSRQRL</sequence>
<organism evidence="1 2">
    <name type="scientific">Zophobas morio</name>
    <dbReference type="NCBI Taxonomy" id="2755281"/>
    <lineage>
        <taxon>Eukaryota</taxon>
        <taxon>Metazoa</taxon>
        <taxon>Ecdysozoa</taxon>
        <taxon>Arthropoda</taxon>
        <taxon>Hexapoda</taxon>
        <taxon>Insecta</taxon>
        <taxon>Pterygota</taxon>
        <taxon>Neoptera</taxon>
        <taxon>Endopterygota</taxon>
        <taxon>Coleoptera</taxon>
        <taxon>Polyphaga</taxon>
        <taxon>Cucujiformia</taxon>
        <taxon>Tenebrionidae</taxon>
        <taxon>Zophobas</taxon>
    </lineage>
</organism>
<dbReference type="PANTHER" id="PTHR33332">
    <property type="entry name" value="REVERSE TRANSCRIPTASE DOMAIN-CONTAINING PROTEIN"/>
    <property type="match status" value="1"/>
</dbReference>
<protein>
    <recommendedName>
        <fullName evidence="3">RNA-directed DNA polymerase from mobile element jockey</fullName>
    </recommendedName>
</protein>
<comment type="caution">
    <text evidence="1">The sequence shown here is derived from an EMBL/GenBank/DDBJ whole genome shotgun (WGS) entry which is preliminary data.</text>
</comment>
<evidence type="ECO:0000313" key="1">
    <source>
        <dbReference type="EMBL" id="KAJ3651938.1"/>
    </source>
</evidence>
<dbReference type="AlphaFoldDB" id="A0AA38MD69"/>
<proteinExistence type="predicted"/>